<dbReference type="PANTHER" id="PTHR32347">
    <property type="entry name" value="EFFLUX SYSTEM COMPONENT YKNX-RELATED"/>
    <property type="match status" value="1"/>
</dbReference>
<dbReference type="RefSeq" id="WP_013624197.1">
    <property type="nucleotide sequence ID" value="NC_015172.1"/>
</dbReference>
<evidence type="ECO:0000256" key="2">
    <source>
        <dbReference type="ARBA" id="ARBA00023054"/>
    </source>
</evidence>
<evidence type="ECO:0000256" key="1">
    <source>
        <dbReference type="ARBA" id="ARBA00004196"/>
    </source>
</evidence>
<gene>
    <name evidence="6" type="ordered locus">Sgly_0985</name>
</gene>
<dbReference type="Gene3D" id="2.40.420.20">
    <property type="match status" value="1"/>
</dbReference>
<dbReference type="STRING" id="645991.Sgly_0985"/>
<evidence type="ECO:0000256" key="3">
    <source>
        <dbReference type="SAM" id="MobiDB-lite"/>
    </source>
</evidence>
<dbReference type="eggNOG" id="COG0845">
    <property type="taxonomic scope" value="Bacteria"/>
</dbReference>
<dbReference type="Gene3D" id="2.40.30.170">
    <property type="match status" value="1"/>
</dbReference>
<keyword evidence="7" id="KW-1185">Reference proteome</keyword>
<dbReference type="InterPro" id="IPR050465">
    <property type="entry name" value="UPF0194_transport"/>
</dbReference>
<dbReference type="EMBL" id="CP002547">
    <property type="protein sequence ID" value="ADY55326.1"/>
    <property type="molecule type" value="Genomic_DNA"/>
</dbReference>
<evidence type="ECO:0000259" key="4">
    <source>
        <dbReference type="Pfam" id="PF25967"/>
    </source>
</evidence>
<comment type="subcellular location">
    <subcellularLocation>
        <location evidence="1">Cell envelope</location>
    </subcellularLocation>
</comment>
<reference evidence="6 7" key="1">
    <citation type="journal article" date="2011" name="Stand. Genomic Sci.">
        <title>Complete genome sequence of Syntrophobotulus glycolicus type strain (FlGlyR).</title>
        <authorList>
            <person name="Han C."/>
            <person name="Mwirichia R."/>
            <person name="Chertkov O."/>
            <person name="Held B."/>
            <person name="Lapidus A."/>
            <person name="Nolan M."/>
            <person name="Lucas S."/>
            <person name="Hammon N."/>
            <person name="Deshpande S."/>
            <person name="Cheng J.F."/>
            <person name="Tapia R."/>
            <person name="Goodwin L."/>
            <person name="Pitluck S."/>
            <person name="Huntemann M."/>
            <person name="Liolios K."/>
            <person name="Ivanova N."/>
            <person name="Pagani I."/>
            <person name="Mavromatis K."/>
            <person name="Ovchinikova G."/>
            <person name="Pati A."/>
            <person name="Chen A."/>
            <person name="Palaniappan K."/>
            <person name="Land M."/>
            <person name="Hauser L."/>
            <person name="Brambilla E.M."/>
            <person name="Rohde M."/>
            <person name="Spring S."/>
            <person name="Sikorski J."/>
            <person name="Goker M."/>
            <person name="Woyke T."/>
            <person name="Bristow J."/>
            <person name="Eisen J.A."/>
            <person name="Markowitz V."/>
            <person name="Hugenholtz P."/>
            <person name="Kyrpides N.C."/>
            <person name="Klenk H.P."/>
            <person name="Detter J.C."/>
        </authorList>
    </citation>
    <scope>NUCLEOTIDE SEQUENCE [LARGE SCALE GENOMIC DNA]</scope>
    <source>
        <strain evidence="7">DSM 8271 / FlGlyR</strain>
    </source>
</reference>
<sequence>MSPKKKRKTKLLVSLGVAAAVLAFAIVIPYYVKAQNRDGQNLTASETRTATVGTQDIRKVVSGSGQILSGDEETLTADQDKTVDEVLVTEGQAVEEGQALLSYTDGTELVSPCKGVAGTVNLTDSGSASKTADSAAANTISVQSTEKLVTQLSVDESDLQNLNVGQEAEITVNALPDAKHSGKVSAISETGTYSNGSSTFTVTLTLDETAEIKIGMSADVEIVVASVSDAVAVPIEAVSGSGDNAVVTVVKDGAASPVSVELGLANDAYVQITSGLSAGDIIQYTVQTGSAENSGRSGGFGGGMGGMQGGAMQGPGGNMPDQSPNGSSRQNAD</sequence>
<feature type="domain" description="Multidrug resistance protein MdtA-like C-terminal permuted SH3" evidence="4">
    <location>
        <begin position="229"/>
        <end position="280"/>
    </location>
</feature>
<feature type="compositionally biased region" description="Polar residues" evidence="3">
    <location>
        <begin position="320"/>
        <end position="333"/>
    </location>
</feature>
<accession>F0T2K8</accession>
<dbReference type="InterPro" id="IPR058627">
    <property type="entry name" value="MdtA-like_C"/>
</dbReference>
<evidence type="ECO:0000313" key="6">
    <source>
        <dbReference type="EMBL" id="ADY55326.1"/>
    </source>
</evidence>
<dbReference type="OrthoDB" id="9791520at2"/>
<keyword evidence="2" id="KW-0175">Coiled coil</keyword>
<dbReference type="InterPro" id="IPR058636">
    <property type="entry name" value="Beta-barrel_YknX"/>
</dbReference>
<dbReference type="KEGG" id="sgy:Sgly_0985"/>
<dbReference type="HOGENOM" id="CLU_018816_14_3_9"/>
<reference evidence="7" key="2">
    <citation type="submission" date="2011-02" db="EMBL/GenBank/DDBJ databases">
        <title>The complete genome of Syntrophobotulus glycolicus DSM 8271.</title>
        <authorList>
            <person name="Lucas S."/>
            <person name="Copeland A."/>
            <person name="Lapidus A."/>
            <person name="Bruce D."/>
            <person name="Goodwin L."/>
            <person name="Pitluck S."/>
            <person name="Kyrpides N."/>
            <person name="Mavromatis K."/>
            <person name="Pagani I."/>
            <person name="Ivanova N."/>
            <person name="Mikhailova N."/>
            <person name="Chertkov O."/>
            <person name="Held B."/>
            <person name="Detter J.C."/>
            <person name="Tapia R."/>
            <person name="Han C."/>
            <person name="Land M."/>
            <person name="Hauser L."/>
            <person name="Markowitz V."/>
            <person name="Cheng J.-F."/>
            <person name="Hugenholtz P."/>
            <person name="Woyke T."/>
            <person name="Wu D."/>
            <person name="Spring S."/>
            <person name="Schroeder M."/>
            <person name="Brambilla E."/>
            <person name="Klenk H.-P."/>
            <person name="Eisen J.A."/>
        </authorList>
    </citation>
    <scope>NUCLEOTIDE SEQUENCE [LARGE SCALE GENOMIC DNA]</scope>
    <source>
        <strain evidence="7">DSM 8271 / FlGlyR</strain>
    </source>
</reference>
<name>F0T2K8_SYNGF</name>
<dbReference type="GO" id="GO:0030313">
    <property type="term" value="C:cell envelope"/>
    <property type="evidence" value="ECO:0007669"/>
    <property type="project" value="UniProtKB-SubCell"/>
</dbReference>
<organism evidence="6 7">
    <name type="scientific">Syntrophobotulus glycolicus (strain DSM 8271 / FlGlyR)</name>
    <dbReference type="NCBI Taxonomy" id="645991"/>
    <lineage>
        <taxon>Bacteria</taxon>
        <taxon>Bacillati</taxon>
        <taxon>Bacillota</taxon>
        <taxon>Clostridia</taxon>
        <taxon>Eubacteriales</taxon>
        <taxon>Desulfitobacteriaceae</taxon>
        <taxon>Syntrophobotulus</taxon>
    </lineage>
</organism>
<dbReference type="Proteomes" id="UP000007488">
    <property type="component" value="Chromosome"/>
</dbReference>
<dbReference type="Pfam" id="PF25967">
    <property type="entry name" value="RND-MFP_C"/>
    <property type="match status" value="1"/>
</dbReference>
<dbReference type="AlphaFoldDB" id="F0T2K8"/>
<protein>
    <submittedName>
        <fullName evidence="6">Biotin/lipoyl attachment domain-containing protein</fullName>
    </submittedName>
</protein>
<proteinExistence type="predicted"/>
<feature type="domain" description="YknX-like beta-barrel" evidence="5">
    <location>
        <begin position="151"/>
        <end position="222"/>
    </location>
</feature>
<evidence type="ECO:0000259" key="5">
    <source>
        <dbReference type="Pfam" id="PF25990"/>
    </source>
</evidence>
<feature type="region of interest" description="Disordered" evidence="3">
    <location>
        <begin position="290"/>
        <end position="333"/>
    </location>
</feature>
<dbReference type="Pfam" id="PF25990">
    <property type="entry name" value="Beta-barrel_YknX"/>
    <property type="match status" value="1"/>
</dbReference>
<feature type="compositionally biased region" description="Gly residues" evidence="3">
    <location>
        <begin position="296"/>
        <end position="317"/>
    </location>
</feature>
<evidence type="ECO:0000313" key="7">
    <source>
        <dbReference type="Proteomes" id="UP000007488"/>
    </source>
</evidence>